<reference evidence="4 5" key="1">
    <citation type="submission" date="2019-04" db="EMBL/GenBank/DDBJ databases">
        <title>Niastella caeni sp. nov., isolated from activated sludge.</title>
        <authorList>
            <person name="Sheng M."/>
        </authorList>
    </citation>
    <scope>NUCLEOTIDE SEQUENCE [LARGE SCALE GENOMIC DNA]</scope>
    <source>
        <strain evidence="4 5">HX-2-15</strain>
    </source>
</reference>
<comment type="similarity">
    <text evidence="1">Belongs to the peptidase S13 family.</text>
</comment>
<dbReference type="Gene3D" id="3.50.80.20">
    <property type="entry name" value="D-Ala-D-Ala carboxypeptidase C, peptidase S13"/>
    <property type="match status" value="1"/>
</dbReference>
<evidence type="ECO:0000313" key="4">
    <source>
        <dbReference type="EMBL" id="THU40031.1"/>
    </source>
</evidence>
<evidence type="ECO:0000256" key="1">
    <source>
        <dbReference type="ARBA" id="ARBA00006096"/>
    </source>
</evidence>
<evidence type="ECO:0000256" key="3">
    <source>
        <dbReference type="SAM" id="SignalP"/>
    </source>
</evidence>
<dbReference type="Pfam" id="PF02113">
    <property type="entry name" value="Peptidase_S13"/>
    <property type="match status" value="1"/>
</dbReference>
<protein>
    <submittedName>
        <fullName evidence="4">D-alanyl-D-alanine carboxypeptidase/D-alanyl-D-alanine-endopeptidase</fullName>
        <ecNumber evidence="4">3.4.16.4</ecNumber>
    </submittedName>
</protein>
<name>A0A4S8HXL1_9BACT</name>
<feature type="chain" id="PRO_5020932584" evidence="3">
    <location>
        <begin position="19"/>
        <end position="470"/>
    </location>
</feature>
<gene>
    <name evidence="4" type="primary">dacB</name>
    <name evidence="4" type="ORF">FAM09_09095</name>
</gene>
<evidence type="ECO:0000256" key="2">
    <source>
        <dbReference type="ARBA" id="ARBA00022801"/>
    </source>
</evidence>
<keyword evidence="4" id="KW-0645">Protease</keyword>
<dbReference type="AlphaFoldDB" id="A0A4S8HXL1"/>
<feature type="signal peptide" evidence="3">
    <location>
        <begin position="1"/>
        <end position="18"/>
    </location>
</feature>
<dbReference type="InterPro" id="IPR000667">
    <property type="entry name" value="Peptidase_S13"/>
</dbReference>
<accession>A0A4S8HXL1</accession>
<dbReference type="OrthoDB" id="9802627at2"/>
<dbReference type="GO" id="GO:0000270">
    <property type="term" value="P:peptidoglycan metabolic process"/>
    <property type="evidence" value="ECO:0007669"/>
    <property type="project" value="TreeGrafter"/>
</dbReference>
<keyword evidence="2 4" id="KW-0378">Hydrolase</keyword>
<dbReference type="Proteomes" id="UP000306918">
    <property type="component" value="Unassembled WGS sequence"/>
</dbReference>
<dbReference type="PRINTS" id="PR00922">
    <property type="entry name" value="DADACBPTASE3"/>
</dbReference>
<dbReference type="Gene3D" id="3.40.710.10">
    <property type="entry name" value="DD-peptidase/beta-lactamase superfamily"/>
    <property type="match status" value="2"/>
</dbReference>
<evidence type="ECO:0000313" key="5">
    <source>
        <dbReference type="Proteomes" id="UP000306918"/>
    </source>
</evidence>
<dbReference type="PANTHER" id="PTHR30023:SF0">
    <property type="entry name" value="PENICILLIN-SENSITIVE CARBOXYPEPTIDASE A"/>
    <property type="match status" value="1"/>
</dbReference>
<dbReference type="GO" id="GO:0009002">
    <property type="term" value="F:serine-type D-Ala-D-Ala carboxypeptidase activity"/>
    <property type="evidence" value="ECO:0007669"/>
    <property type="project" value="UniProtKB-EC"/>
</dbReference>
<sequence length="470" mass="52145">MNKLLICLLIIHVQTSSAQTITTKLSSAIRQFEADDQVRHGIISLYVADAQTGKTVYEHNAHIGLAAASTQKLFTSAASFELLGSAYRYKTVLGYDGHIEHGILNGNLHLNGYGDPTLGSWRWGDTKEEVVLEKIMTALQKNNIKKISGDVLVNEGAFSIQPIPGGWIWDDIGNYYGAGCWAINWHENQYDLHLQAGKKEGDTTDIVKITPQGTTVHDLINHITTGKKGSGDNAYIYLSPYARDGFTQGTIPLGSQPYVISGAVPNAPMLFCYKLEKALNKQEISFNGRFKLFSRAMADNDSWPEMQKTIITLLSPSIDSINYWFLRKSINLYGEALIKTLAYEKTGRGTTEKGVELVRNFWSERGIDKGAINILDGSGLSPQNRVTAHAEVKVLQYARTRPWFNAFYNAMPEYNGMKMKSGSIGGARAFAGYHTAKDGKQYVFSIIVNNYEGSAGEIVKKMYRVLDLLK</sequence>
<dbReference type="GO" id="GO:0006508">
    <property type="term" value="P:proteolysis"/>
    <property type="evidence" value="ECO:0007669"/>
    <property type="project" value="InterPro"/>
</dbReference>
<proteinExistence type="inferred from homology"/>
<dbReference type="InterPro" id="IPR012338">
    <property type="entry name" value="Beta-lactam/transpept-like"/>
</dbReference>
<comment type="caution">
    <text evidence="4">The sequence shown here is derived from an EMBL/GenBank/DDBJ whole genome shotgun (WGS) entry which is preliminary data.</text>
</comment>
<keyword evidence="3" id="KW-0732">Signal</keyword>
<dbReference type="EC" id="3.4.16.4" evidence="4"/>
<dbReference type="RefSeq" id="WP_136576785.1">
    <property type="nucleotide sequence ID" value="NZ_STFF01000002.1"/>
</dbReference>
<keyword evidence="4" id="KW-0121">Carboxypeptidase</keyword>
<dbReference type="NCBIfam" id="TIGR00666">
    <property type="entry name" value="PBP4"/>
    <property type="match status" value="1"/>
</dbReference>
<keyword evidence="5" id="KW-1185">Reference proteome</keyword>
<organism evidence="4 5">
    <name type="scientific">Niastella caeni</name>
    <dbReference type="NCBI Taxonomy" id="2569763"/>
    <lineage>
        <taxon>Bacteria</taxon>
        <taxon>Pseudomonadati</taxon>
        <taxon>Bacteroidota</taxon>
        <taxon>Chitinophagia</taxon>
        <taxon>Chitinophagales</taxon>
        <taxon>Chitinophagaceae</taxon>
        <taxon>Niastella</taxon>
    </lineage>
</organism>
<dbReference type="EMBL" id="STFF01000002">
    <property type="protein sequence ID" value="THU40031.1"/>
    <property type="molecule type" value="Genomic_DNA"/>
</dbReference>
<dbReference type="SUPFAM" id="SSF56601">
    <property type="entry name" value="beta-lactamase/transpeptidase-like"/>
    <property type="match status" value="1"/>
</dbReference>
<dbReference type="PANTHER" id="PTHR30023">
    <property type="entry name" value="D-ALANYL-D-ALANINE CARBOXYPEPTIDASE"/>
    <property type="match status" value="1"/>
</dbReference>